<proteinExistence type="predicted"/>
<evidence type="ECO:0000256" key="3">
    <source>
        <dbReference type="SAM" id="MobiDB-lite"/>
    </source>
</evidence>
<keyword evidence="1" id="KW-0862">Zinc</keyword>
<dbReference type="Pfam" id="PF07727">
    <property type="entry name" value="RVT_2"/>
    <property type="match status" value="1"/>
</dbReference>
<feature type="compositionally biased region" description="Low complexity" evidence="3">
    <location>
        <begin position="838"/>
        <end position="850"/>
    </location>
</feature>
<dbReference type="InterPro" id="IPR036875">
    <property type="entry name" value="Znf_CCHC_sf"/>
</dbReference>
<evidence type="ECO:0000256" key="2">
    <source>
        <dbReference type="SAM" id="Coils"/>
    </source>
</evidence>
<feature type="region of interest" description="Disordered" evidence="3">
    <location>
        <begin position="1238"/>
        <end position="1274"/>
    </location>
</feature>
<feature type="signal peptide" evidence="4">
    <location>
        <begin position="1"/>
        <end position="18"/>
    </location>
</feature>
<name>A0ABQ5BBT2_9ASTR</name>
<feature type="region of interest" description="Disordered" evidence="3">
    <location>
        <begin position="822"/>
        <end position="854"/>
    </location>
</feature>
<feature type="coiled-coil region" evidence="2">
    <location>
        <begin position="929"/>
        <end position="956"/>
    </location>
</feature>
<reference evidence="6" key="2">
    <citation type="submission" date="2022-01" db="EMBL/GenBank/DDBJ databases">
        <authorList>
            <person name="Yamashiro T."/>
            <person name="Shiraishi A."/>
            <person name="Satake H."/>
            <person name="Nakayama K."/>
        </authorList>
    </citation>
    <scope>NUCLEOTIDE SEQUENCE</scope>
</reference>
<dbReference type="SMART" id="SM00343">
    <property type="entry name" value="ZnF_C2HC"/>
    <property type="match status" value="1"/>
</dbReference>
<comment type="caution">
    <text evidence="6">The sequence shown here is derived from an EMBL/GenBank/DDBJ whole genome shotgun (WGS) entry which is preliminary data.</text>
</comment>
<gene>
    <name evidence="6" type="ORF">Tco_0859020</name>
</gene>
<accession>A0ABQ5BBT2</accession>
<dbReference type="SUPFAM" id="SSF57756">
    <property type="entry name" value="Retrovirus zinc finger-like domains"/>
    <property type="match status" value="1"/>
</dbReference>
<evidence type="ECO:0000313" key="6">
    <source>
        <dbReference type="EMBL" id="GJT11978.1"/>
    </source>
</evidence>
<dbReference type="Pfam" id="PF14223">
    <property type="entry name" value="Retrotran_gag_2"/>
    <property type="match status" value="1"/>
</dbReference>
<dbReference type="PANTHER" id="PTHR11439:SF495">
    <property type="entry name" value="REVERSE TRANSCRIPTASE, RNA-DEPENDENT DNA POLYMERASE-RELATED"/>
    <property type="match status" value="1"/>
</dbReference>
<protein>
    <submittedName>
        <fullName evidence="6">Ribonuclease H-like domain-containing protein</fullName>
    </submittedName>
</protein>
<keyword evidence="2" id="KW-0175">Coiled coil</keyword>
<dbReference type="Proteomes" id="UP001151760">
    <property type="component" value="Unassembled WGS sequence"/>
</dbReference>
<evidence type="ECO:0000259" key="5">
    <source>
        <dbReference type="PROSITE" id="PS50158"/>
    </source>
</evidence>
<keyword evidence="7" id="KW-1185">Reference proteome</keyword>
<evidence type="ECO:0000313" key="7">
    <source>
        <dbReference type="Proteomes" id="UP001151760"/>
    </source>
</evidence>
<keyword evidence="1" id="KW-0863">Zinc-finger</keyword>
<feature type="region of interest" description="Disordered" evidence="3">
    <location>
        <begin position="219"/>
        <end position="238"/>
    </location>
</feature>
<dbReference type="SUPFAM" id="SSF56672">
    <property type="entry name" value="DNA/RNA polymerases"/>
    <property type="match status" value="1"/>
</dbReference>
<dbReference type="EMBL" id="BQNB010013111">
    <property type="protein sequence ID" value="GJT11978.1"/>
    <property type="molecule type" value="Genomic_DNA"/>
</dbReference>
<feature type="compositionally biased region" description="Polar residues" evidence="3">
    <location>
        <begin position="228"/>
        <end position="238"/>
    </location>
</feature>
<dbReference type="InterPro" id="IPR013103">
    <property type="entry name" value="RVT_2"/>
</dbReference>
<feature type="region of interest" description="Disordered" evidence="3">
    <location>
        <begin position="989"/>
        <end position="1008"/>
    </location>
</feature>
<evidence type="ECO:0000256" key="1">
    <source>
        <dbReference type="PROSITE-ProRule" id="PRU00047"/>
    </source>
</evidence>
<sequence length="1343" mass="152338">MTHHLLILKALLVAACWELKVFILSTAKPRFCTAQVTTDVIENGNSFKPTAKTTTNADGTSTTLIPGPVTTEEKVQKKNDMKARSMLLMTLPNEHLMTFNQYKDAKTLFAAIQTRFGGNEATKKTQKTLLKQMYENFSAPSTESLDSIFNRLQKIVSQLAILGENISQEDLNLKFLRSLPSEWNTHVVVWRNKPDLDTMSFDDLYNNFKIVEQEVKGTASSSSSSSSQNMAFVSSPSSTNEVNTAYGVSTANTQVSPASTQVSTASTQVSTANLSDDTVYAFLASQPNGSQLVYEDLEQIHEDDIEEMDLKWQLALLSMRTRRFFQKTGRKITINGSDTAGYDKSKVECFNCHKMGHFARECRGPRNQDSRNKNQDSSRRTINVEEISSKAMLAIDGAGFDWSYMADDEVPTNMALMAFLYSKGTCNILSTSKDLMEDIDTFGVEPKGGKITIVQVYKNKKDERVARIEAIRLFLAYASFKDFVVYQIDVKSAFLYGKIKEVYVCQPLGFKDPEFHDRVYKVKKALYGLHQAPRAWVKGDILLVQVYVDDIIFGSTRNEMGTEFEKMMHKKFQTSFMGELTFFLGLAPMETSKPLLNDAEAEYVDENHKEAEYVAAASCCGQVLWIQNQMLDYGYNFMNTKIFIDNESIICIVKNPVFHSKTKHIEIRHHFIRDSNEKKLIQMIKIYTDQNVTDLLTKAFDVGIFQYLIATEYAQMMLETAADDAIQVSTVGITYYWYALTENPTIYVSLIQQFWNTATARTLDNGEMEITATIDGKVKIIFEASIRRHLKLEDSDGISNLPTTEIFEQLALMGYGPVVQGEGSTVPVESHHTPISAPSTSQPPSSSPSRRTTRQGFVVPQYRSHTQTNVADEAASTGVDVKHKEASTTITSLDAGHGSGNINKTPSMPRDSTLPRVHTLRSDEGRMQHNELMDLVTKLSDRVVALETELQQTKKVYGTAFTKLIKKVKKLEKTVKTRQARRKARIVVSDDEEDLEDPSKQGRKIAKIDEDPDISLFTTAEEVYTAEKEVSTAEPVSTAGASVSTAGASSAKDKGKAIMEEAETIQTKTKLQLEQERRGYEEALRLQAEINEEERQRIARVQKEASSFNIGEWNDIQARVEADEEFAHRLQLKEREMYSEAEKARLLAELINERKRYFAAQRAEERRNKPLTQAQQRTYMSQYIKNMGSHTLKQLKSYSFDEINNLFETTMRRVHTFVPMESESERVIYELAAGSSKRDAEEELVQESPKKLKTRESPVPAEEPKNKEEEELSQERIHQMMRIVPEQGMNVEVLQTKEDLVKLWSLVKEKFTSTEPTEDKEREIWVELKILFEPDTDDELWKL</sequence>
<evidence type="ECO:0000256" key="4">
    <source>
        <dbReference type="SAM" id="SignalP"/>
    </source>
</evidence>
<organism evidence="6 7">
    <name type="scientific">Tanacetum coccineum</name>
    <dbReference type="NCBI Taxonomy" id="301880"/>
    <lineage>
        <taxon>Eukaryota</taxon>
        <taxon>Viridiplantae</taxon>
        <taxon>Streptophyta</taxon>
        <taxon>Embryophyta</taxon>
        <taxon>Tracheophyta</taxon>
        <taxon>Spermatophyta</taxon>
        <taxon>Magnoliopsida</taxon>
        <taxon>eudicotyledons</taxon>
        <taxon>Gunneridae</taxon>
        <taxon>Pentapetalae</taxon>
        <taxon>asterids</taxon>
        <taxon>campanulids</taxon>
        <taxon>Asterales</taxon>
        <taxon>Asteraceae</taxon>
        <taxon>Asteroideae</taxon>
        <taxon>Anthemideae</taxon>
        <taxon>Anthemidinae</taxon>
        <taxon>Tanacetum</taxon>
    </lineage>
</organism>
<feature type="region of interest" description="Disordered" evidence="3">
    <location>
        <begin position="891"/>
        <end position="914"/>
    </location>
</feature>
<dbReference type="InterPro" id="IPR043502">
    <property type="entry name" value="DNA/RNA_pol_sf"/>
</dbReference>
<feature type="domain" description="CCHC-type" evidence="5">
    <location>
        <begin position="349"/>
        <end position="363"/>
    </location>
</feature>
<dbReference type="Gene3D" id="4.10.60.10">
    <property type="entry name" value="Zinc finger, CCHC-type"/>
    <property type="match status" value="1"/>
</dbReference>
<dbReference type="CDD" id="cd09272">
    <property type="entry name" value="RNase_HI_RT_Ty1"/>
    <property type="match status" value="1"/>
</dbReference>
<feature type="compositionally biased region" description="Low complexity" evidence="3">
    <location>
        <begin position="1036"/>
        <end position="1050"/>
    </location>
</feature>
<keyword evidence="4" id="KW-0732">Signal</keyword>
<feature type="compositionally biased region" description="Basic and acidic residues" evidence="3">
    <location>
        <begin position="1248"/>
        <end position="1274"/>
    </location>
</feature>
<dbReference type="PROSITE" id="PS50158">
    <property type="entry name" value="ZF_CCHC"/>
    <property type="match status" value="1"/>
</dbReference>
<dbReference type="PANTHER" id="PTHR11439">
    <property type="entry name" value="GAG-POL-RELATED RETROTRANSPOSON"/>
    <property type="match status" value="1"/>
</dbReference>
<feature type="chain" id="PRO_5045748348" evidence="4">
    <location>
        <begin position="19"/>
        <end position="1343"/>
    </location>
</feature>
<reference evidence="6" key="1">
    <citation type="journal article" date="2022" name="Int. J. Mol. Sci.">
        <title>Draft Genome of Tanacetum Coccineum: Genomic Comparison of Closely Related Tanacetum-Family Plants.</title>
        <authorList>
            <person name="Yamashiro T."/>
            <person name="Shiraishi A."/>
            <person name="Nakayama K."/>
            <person name="Satake H."/>
        </authorList>
    </citation>
    <scope>NUCLEOTIDE SEQUENCE</scope>
</reference>
<keyword evidence="1" id="KW-0479">Metal-binding</keyword>
<feature type="region of interest" description="Disordered" evidence="3">
    <location>
        <begin position="1027"/>
        <end position="1055"/>
    </location>
</feature>
<dbReference type="InterPro" id="IPR001878">
    <property type="entry name" value="Znf_CCHC"/>
</dbReference>